<dbReference type="Pfam" id="PF00557">
    <property type="entry name" value="Peptidase_M24"/>
    <property type="match status" value="1"/>
</dbReference>
<organism evidence="4 5">
    <name type="scientific">Brevibacterium daeguense</name>
    <dbReference type="NCBI Taxonomy" id="909936"/>
    <lineage>
        <taxon>Bacteria</taxon>
        <taxon>Bacillati</taxon>
        <taxon>Actinomycetota</taxon>
        <taxon>Actinomycetes</taxon>
        <taxon>Micrococcales</taxon>
        <taxon>Brevibacteriaceae</taxon>
        <taxon>Brevibacterium</taxon>
    </lineage>
</organism>
<dbReference type="PANTHER" id="PTHR46112:SF2">
    <property type="entry name" value="XAA-PRO AMINOPEPTIDASE P-RELATED"/>
    <property type="match status" value="1"/>
</dbReference>
<evidence type="ECO:0000259" key="2">
    <source>
        <dbReference type="Pfam" id="PF00557"/>
    </source>
</evidence>
<protein>
    <submittedName>
        <fullName evidence="4">Xaa-Pro peptidase family protein</fullName>
    </submittedName>
</protein>
<sequence>MLFTAEEYEARLARVRARMADQGLRALIVTDPANIYYLTAYNAWSFYTPQMLFVPYQGDMVFFAREMDANGAFRTSWLPESCIEPYPEAYVHRADIHPFDWIAQRLRRRKLIAPTTGVVGLEMDSNFFTAKSYRALVNAVPEWTLVDSFELVNWVRAVKSEAEIVLMRKAATITTAAMEAARETIAVGVIQAEVASAISAVQFRGAGELAGDYPAIVPMMPTGEAADTPHLTWSGQRFERDQIVIIELGGVYKRYHVPLARTFTTGAASENVRYLAEAVDTSLQAMIETIASGVAVSELAQAWNRSLFTFGLTKESRLGYSIGVGYPPDWGERTISIRTEDETVLEPNMTFHLIAGMWMDGYGYECSEPVRVTADGVELFTDLPRGVTSTLGSSADSGSNPGTSPVSNSSPGPVSSPIAPITAESA</sequence>
<dbReference type="SUPFAM" id="SSF53092">
    <property type="entry name" value="Creatinase/prolidase N-terminal domain"/>
    <property type="match status" value="1"/>
</dbReference>
<feature type="compositionally biased region" description="Low complexity" evidence="1">
    <location>
        <begin position="397"/>
        <end position="417"/>
    </location>
</feature>
<dbReference type="InterPro" id="IPR036005">
    <property type="entry name" value="Creatinase/aminopeptidase-like"/>
</dbReference>
<keyword evidence="5" id="KW-1185">Reference proteome</keyword>
<gene>
    <name evidence="4" type="ORF">GCM10022261_18310</name>
</gene>
<feature type="region of interest" description="Disordered" evidence="1">
    <location>
        <begin position="388"/>
        <end position="426"/>
    </location>
</feature>
<evidence type="ECO:0000313" key="4">
    <source>
        <dbReference type="EMBL" id="GAA4284300.1"/>
    </source>
</evidence>
<evidence type="ECO:0000256" key="1">
    <source>
        <dbReference type="SAM" id="MobiDB-lite"/>
    </source>
</evidence>
<evidence type="ECO:0000313" key="5">
    <source>
        <dbReference type="Proteomes" id="UP001501586"/>
    </source>
</evidence>
<accession>A0ABP8EJZ2</accession>
<feature type="domain" description="Creatinase N-terminal" evidence="3">
    <location>
        <begin position="11"/>
        <end position="158"/>
    </location>
</feature>
<dbReference type="Gene3D" id="3.40.350.10">
    <property type="entry name" value="Creatinase/prolidase N-terminal domain"/>
    <property type="match status" value="1"/>
</dbReference>
<dbReference type="EMBL" id="BAABAZ010000006">
    <property type="protein sequence ID" value="GAA4284300.1"/>
    <property type="molecule type" value="Genomic_DNA"/>
</dbReference>
<dbReference type="PANTHER" id="PTHR46112">
    <property type="entry name" value="AMINOPEPTIDASE"/>
    <property type="match status" value="1"/>
</dbReference>
<dbReference type="Gene3D" id="3.90.230.10">
    <property type="entry name" value="Creatinase/methionine aminopeptidase superfamily"/>
    <property type="match status" value="1"/>
</dbReference>
<proteinExistence type="predicted"/>
<dbReference type="InterPro" id="IPR000587">
    <property type="entry name" value="Creatinase_N"/>
</dbReference>
<dbReference type="InterPro" id="IPR029149">
    <property type="entry name" value="Creatin/AminoP/Spt16_N"/>
</dbReference>
<evidence type="ECO:0000259" key="3">
    <source>
        <dbReference type="Pfam" id="PF01321"/>
    </source>
</evidence>
<dbReference type="Pfam" id="PF01321">
    <property type="entry name" value="Creatinase_N"/>
    <property type="match status" value="1"/>
</dbReference>
<reference evidence="5" key="1">
    <citation type="journal article" date="2019" name="Int. J. Syst. Evol. Microbiol.">
        <title>The Global Catalogue of Microorganisms (GCM) 10K type strain sequencing project: providing services to taxonomists for standard genome sequencing and annotation.</title>
        <authorList>
            <consortium name="The Broad Institute Genomics Platform"/>
            <consortium name="The Broad Institute Genome Sequencing Center for Infectious Disease"/>
            <person name="Wu L."/>
            <person name="Ma J."/>
        </authorList>
    </citation>
    <scope>NUCLEOTIDE SEQUENCE [LARGE SCALE GENOMIC DNA]</scope>
    <source>
        <strain evidence="5">JCM 17458</strain>
    </source>
</reference>
<comment type="caution">
    <text evidence="4">The sequence shown here is derived from an EMBL/GenBank/DDBJ whole genome shotgun (WGS) entry which is preliminary data.</text>
</comment>
<dbReference type="InterPro" id="IPR000994">
    <property type="entry name" value="Pept_M24"/>
</dbReference>
<dbReference type="InterPro" id="IPR050659">
    <property type="entry name" value="Peptidase_M24B"/>
</dbReference>
<dbReference type="Proteomes" id="UP001501586">
    <property type="component" value="Unassembled WGS sequence"/>
</dbReference>
<dbReference type="CDD" id="cd01066">
    <property type="entry name" value="APP_MetAP"/>
    <property type="match status" value="1"/>
</dbReference>
<dbReference type="RefSeq" id="WP_236866032.1">
    <property type="nucleotide sequence ID" value="NZ_BAABAZ010000006.1"/>
</dbReference>
<name>A0ABP8EJZ2_9MICO</name>
<feature type="domain" description="Peptidase M24" evidence="2">
    <location>
        <begin position="166"/>
        <end position="373"/>
    </location>
</feature>
<dbReference type="SUPFAM" id="SSF55920">
    <property type="entry name" value="Creatinase/aminopeptidase"/>
    <property type="match status" value="1"/>
</dbReference>